<reference evidence="3" key="2">
    <citation type="submission" date="2018-11" db="EMBL/GenBank/DDBJ databases">
        <title>Trombidioid mite genomics.</title>
        <authorList>
            <person name="Dong X."/>
        </authorList>
    </citation>
    <scope>NUCLEOTIDE SEQUENCE</scope>
    <source>
        <strain evidence="3">UoL-WK</strain>
    </source>
</reference>
<dbReference type="EMBL" id="NCKU01022352">
    <property type="protein sequence ID" value="RWR98392.1"/>
    <property type="molecule type" value="Genomic_DNA"/>
</dbReference>
<dbReference type="InterPro" id="IPR036465">
    <property type="entry name" value="vWFA_dom_sf"/>
</dbReference>
<dbReference type="EMBL" id="NCKU01022313">
    <property type="protein sequence ID" value="RWR98399.1"/>
    <property type="molecule type" value="Genomic_DNA"/>
</dbReference>
<dbReference type="OrthoDB" id="6495157at2759"/>
<evidence type="ECO:0000313" key="3">
    <source>
        <dbReference type="EMBL" id="RWR98399.1"/>
    </source>
</evidence>
<proteinExistence type="predicted"/>
<accession>A0A443Q5W3</accession>
<organism evidence="3 5">
    <name type="scientific">Dinothrombium tinctorium</name>
    <dbReference type="NCBI Taxonomy" id="1965070"/>
    <lineage>
        <taxon>Eukaryota</taxon>
        <taxon>Metazoa</taxon>
        <taxon>Ecdysozoa</taxon>
        <taxon>Arthropoda</taxon>
        <taxon>Chelicerata</taxon>
        <taxon>Arachnida</taxon>
        <taxon>Acari</taxon>
        <taxon>Acariformes</taxon>
        <taxon>Trombidiformes</taxon>
        <taxon>Prostigmata</taxon>
        <taxon>Anystina</taxon>
        <taxon>Parasitengona</taxon>
        <taxon>Trombidioidea</taxon>
        <taxon>Trombidiidae</taxon>
        <taxon>Dinothrombium</taxon>
    </lineage>
</organism>
<protein>
    <recommendedName>
        <fullName evidence="1">VWFA domain-containing protein</fullName>
    </recommendedName>
</protein>
<dbReference type="Pfam" id="PF00092">
    <property type="entry name" value="VWA"/>
    <property type="match status" value="1"/>
</dbReference>
<name>A0A443Q5W3_9ACAR</name>
<dbReference type="Proteomes" id="UP000285301">
    <property type="component" value="Unassembled WGS sequence"/>
</dbReference>
<evidence type="ECO:0000313" key="5">
    <source>
        <dbReference type="Proteomes" id="UP000285301"/>
    </source>
</evidence>
<dbReference type="GO" id="GO:0032991">
    <property type="term" value="C:protein-containing complex"/>
    <property type="evidence" value="ECO:0007669"/>
    <property type="project" value="UniProtKB-ARBA"/>
</dbReference>
<gene>
    <name evidence="4" type="ORF">B4U79_17029</name>
    <name evidence="3" type="ORF">B4U79_17176</name>
    <name evidence="2" type="ORF">B4U79_17179</name>
</gene>
<dbReference type="AlphaFoldDB" id="A0A443Q5W3"/>
<dbReference type="Gene3D" id="3.40.50.410">
    <property type="entry name" value="von Willebrand factor, type A domain"/>
    <property type="match status" value="1"/>
</dbReference>
<comment type="caution">
    <text evidence="3">The sequence shown here is derived from an EMBL/GenBank/DDBJ whole genome shotgun (WGS) entry which is preliminary data.</text>
</comment>
<evidence type="ECO:0000313" key="4">
    <source>
        <dbReference type="EMBL" id="RWR99405.1"/>
    </source>
</evidence>
<evidence type="ECO:0000259" key="1">
    <source>
        <dbReference type="Pfam" id="PF00092"/>
    </source>
</evidence>
<reference evidence="3 5" key="1">
    <citation type="journal article" date="2018" name="Gigascience">
        <title>Genomes of trombidid mites reveal novel predicted allergens and laterally-transferred genes associated with secondary metabolism.</title>
        <authorList>
            <person name="Dong X."/>
            <person name="Chaisiri K."/>
            <person name="Xia D."/>
            <person name="Armstrong S.D."/>
            <person name="Fang Y."/>
            <person name="Donnelly M.J."/>
            <person name="Kadowaki T."/>
            <person name="McGarry J.W."/>
            <person name="Darby A.C."/>
            <person name="Makepeace B.L."/>
        </authorList>
    </citation>
    <scope>NUCLEOTIDE SEQUENCE [LARGE SCALE GENOMIC DNA]</scope>
    <source>
        <strain evidence="3">UoL-WK</strain>
    </source>
</reference>
<dbReference type="InterPro" id="IPR002035">
    <property type="entry name" value="VWF_A"/>
</dbReference>
<dbReference type="EMBL" id="NCKU01015315">
    <property type="protein sequence ID" value="RWR99405.1"/>
    <property type="molecule type" value="Genomic_DNA"/>
</dbReference>
<sequence length="229" mass="26086">MALATNESSGTNNSCSTLIVILLDASGEMKGQARDILRSVNRFVDEQKSIKADNARFSLFTFNENMKELYRNVPIACVEQIADRFYKPKGHAALYDSIFNCIRLIFMDKQENDRVVMMVYTEAREAASKIARLWDVRKLADRVRTEGNWTITYTGRDSEHWANVLELEEGNATEPSSNFLCTNEHFAVASENLAEFRMSQAMTTKNLLVRNPRDSLFCENSFIASKIIV</sequence>
<keyword evidence="5" id="KW-1185">Reference proteome</keyword>
<feature type="domain" description="VWFA" evidence="1">
    <location>
        <begin position="19"/>
        <end position="187"/>
    </location>
</feature>
<evidence type="ECO:0000313" key="2">
    <source>
        <dbReference type="EMBL" id="RWR98392.1"/>
    </source>
</evidence>
<dbReference type="SUPFAM" id="SSF53300">
    <property type="entry name" value="vWA-like"/>
    <property type="match status" value="1"/>
</dbReference>